<reference evidence="1 2" key="1">
    <citation type="journal article" date="2012" name="J. Bacteriol.">
        <title>Genome Sequence of Nitratireductor indicus Type Strain C115.</title>
        <authorList>
            <person name="Lai Q."/>
            <person name="Li G."/>
            <person name="Yu Z."/>
            <person name="Shao Z."/>
        </authorList>
    </citation>
    <scope>NUCLEOTIDE SEQUENCE [LARGE SCALE GENOMIC DNA]</scope>
    <source>
        <strain evidence="1 2">C115</strain>
    </source>
</reference>
<evidence type="ECO:0000313" key="1">
    <source>
        <dbReference type="EMBL" id="EKF40860.1"/>
    </source>
</evidence>
<dbReference type="AlphaFoldDB" id="K2NN62"/>
<comment type="caution">
    <text evidence="1">The sequence shown here is derived from an EMBL/GenBank/DDBJ whole genome shotgun (WGS) entry which is preliminary data.</text>
</comment>
<sequence length="93" mass="10452">MTDKLSAQLMESADRLEELSRSEIQVLLRRAALRLDGRMVPVGYVTLIPEASEMVDEFAKEHDLNMDEAVNSILIDWGISAGMIEVDDLDDED</sequence>
<dbReference type="EMBL" id="AMSI01000014">
    <property type="protein sequence ID" value="EKF40860.1"/>
    <property type="molecule type" value="Genomic_DNA"/>
</dbReference>
<dbReference type="PATRIC" id="fig|1231190.3.peg.3768"/>
<organism evidence="1 2">
    <name type="scientific">Nitratireductor indicus C115</name>
    <dbReference type="NCBI Taxonomy" id="1231190"/>
    <lineage>
        <taxon>Bacteria</taxon>
        <taxon>Pseudomonadati</taxon>
        <taxon>Pseudomonadota</taxon>
        <taxon>Alphaproteobacteria</taxon>
        <taxon>Hyphomicrobiales</taxon>
        <taxon>Phyllobacteriaceae</taxon>
        <taxon>Nitratireductor</taxon>
    </lineage>
</organism>
<name>K2NN62_9HYPH</name>
<dbReference type="OrthoDB" id="7450222at2"/>
<gene>
    <name evidence="1" type="ORF">NA8A_18252</name>
</gene>
<protein>
    <submittedName>
        <fullName evidence="1">Uncharacterized protein</fullName>
    </submittedName>
</protein>
<accession>K2NN62</accession>
<dbReference type="Proteomes" id="UP000007374">
    <property type="component" value="Unassembled WGS sequence"/>
</dbReference>
<keyword evidence="2" id="KW-1185">Reference proteome</keyword>
<dbReference type="RefSeq" id="WP_009451853.1">
    <property type="nucleotide sequence ID" value="NZ_AMSI01000014.1"/>
</dbReference>
<evidence type="ECO:0000313" key="2">
    <source>
        <dbReference type="Proteomes" id="UP000007374"/>
    </source>
</evidence>
<proteinExistence type="predicted"/>
<dbReference type="STRING" id="721133.SAMN05216176_102643"/>